<reference evidence="2 3" key="1">
    <citation type="journal article" date="2024" name="Science">
        <title>Giant polyketide synthase enzymes in the biosynthesis of giant marine polyether toxins.</title>
        <authorList>
            <person name="Fallon T.R."/>
            <person name="Shende V.V."/>
            <person name="Wierzbicki I.H."/>
            <person name="Pendleton A.L."/>
            <person name="Watervoot N.F."/>
            <person name="Auber R.P."/>
            <person name="Gonzalez D.J."/>
            <person name="Wisecaver J.H."/>
            <person name="Moore B.S."/>
        </authorList>
    </citation>
    <scope>NUCLEOTIDE SEQUENCE [LARGE SCALE GENOMIC DNA]</scope>
    <source>
        <strain evidence="2 3">12B1</strain>
    </source>
</reference>
<name>A0AB34J977_PRYPA</name>
<protein>
    <submittedName>
        <fullName evidence="2">Uncharacterized protein</fullName>
    </submittedName>
</protein>
<evidence type="ECO:0000313" key="2">
    <source>
        <dbReference type="EMBL" id="KAL1515877.1"/>
    </source>
</evidence>
<proteinExistence type="predicted"/>
<feature type="compositionally biased region" description="Acidic residues" evidence="1">
    <location>
        <begin position="498"/>
        <end position="509"/>
    </location>
</feature>
<evidence type="ECO:0000256" key="1">
    <source>
        <dbReference type="SAM" id="MobiDB-lite"/>
    </source>
</evidence>
<organism evidence="2 3">
    <name type="scientific">Prymnesium parvum</name>
    <name type="common">Toxic golden alga</name>
    <dbReference type="NCBI Taxonomy" id="97485"/>
    <lineage>
        <taxon>Eukaryota</taxon>
        <taxon>Haptista</taxon>
        <taxon>Haptophyta</taxon>
        <taxon>Prymnesiophyceae</taxon>
        <taxon>Prymnesiales</taxon>
        <taxon>Prymnesiaceae</taxon>
        <taxon>Prymnesium</taxon>
    </lineage>
</organism>
<dbReference type="EMBL" id="JBGBPQ010000011">
    <property type="protein sequence ID" value="KAL1515877.1"/>
    <property type="molecule type" value="Genomic_DNA"/>
</dbReference>
<accession>A0AB34J977</accession>
<evidence type="ECO:0000313" key="3">
    <source>
        <dbReference type="Proteomes" id="UP001515480"/>
    </source>
</evidence>
<dbReference type="AlphaFoldDB" id="A0AB34J977"/>
<feature type="compositionally biased region" description="Low complexity" evidence="1">
    <location>
        <begin position="437"/>
        <end position="456"/>
    </location>
</feature>
<comment type="caution">
    <text evidence="2">The sequence shown here is derived from an EMBL/GenBank/DDBJ whole genome shotgun (WGS) entry which is preliminary data.</text>
</comment>
<gene>
    <name evidence="2" type="ORF">AB1Y20_002492</name>
</gene>
<feature type="region of interest" description="Disordered" evidence="1">
    <location>
        <begin position="433"/>
        <end position="540"/>
    </location>
</feature>
<dbReference type="Proteomes" id="UP001515480">
    <property type="component" value="Unassembled WGS sequence"/>
</dbReference>
<keyword evidence="3" id="KW-1185">Reference proteome</keyword>
<sequence length="540" mass="58750">MVLSVPPLLEEMGPDSKAATRRSLVAWQAQLWHAAQRLREQGEPAQDARWMGTVEQLASVISGSVVVGGEGEEPDVVPLSSADTPTVKGISSDPLVRLEGAPWQSGRYVPLSVVIGTSMGIWPAAVSVGSEDLEAMVTNMHSMAELRKAGGIVTKGAVKGARVQDEGARKVFSDPAHIFDSTSLLSMVDCTDPSCVACCGGWGDIPESVAAELKRAPVLPMLNPKDPGHFYAYDDAVNLKETNENDLPSQKGKYLCPEDLEHANKDKGKELHPSKVRAVVLCADCGRPRCVYSKTMVAKKLLDKLDNYLETVDFRCGDALFGEELEEGGDLEMRQKFYHRERTSCRDVVEKDYFNYGGLRGRAEFEHICAICGNCNDESKLIDLKVLSTAVTEGKMPLPLCMHCYKDDKQPILVKRSDKVTEDIGRKVRRAEAIKQTGASTSATKAAKTAAKAAGKQPSGKRGRKPRAASGKAKAQPKRKRAVSELNKLLFASNTSSEMDDLSDNSSDDEGSKCPAAARVRNRRVLPDSSDEDAVWRQDV</sequence>